<dbReference type="InParanoid" id="A0A672YQI4"/>
<dbReference type="SMART" id="SM00336">
    <property type="entry name" value="BBOX"/>
    <property type="match status" value="2"/>
</dbReference>
<dbReference type="Gene3D" id="3.30.160.60">
    <property type="entry name" value="Classic Zinc Finger"/>
    <property type="match status" value="1"/>
</dbReference>
<evidence type="ECO:0000256" key="4">
    <source>
        <dbReference type="PROSITE-ProRule" id="PRU00024"/>
    </source>
</evidence>
<dbReference type="PROSITE" id="PS00518">
    <property type="entry name" value="ZF_RING_1"/>
    <property type="match status" value="1"/>
</dbReference>
<feature type="region of interest" description="Disordered" evidence="6">
    <location>
        <begin position="402"/>
        <end position="440"/>
    </location>
</feature>
<dbReference type="CDD" id="cd19802">
    <property type="entry name" value="Bbox1_TRIM8-like"/>
    <property type="match status" value="1"/>
</dbReference>
<evidence type="ECO:0000313" key="9">
    <source>
        <dbReference type="Ensembl" id="ENSSORP00005006849.1"/>
    </source>
</evidence>
<dbReference type="Proteomes" id="UP000472271">
    <property type="component" value="Chromosome 6"/>
</dbReference>
<protein>
    <recommendedName>
        <fullName evidence="11">E3 ubiquitin/ISG15 ligase TRIM25-like</fullName>
    </recommendedName>
</protein>
<evidence type="ECO:0000256" key="5">
    <source>
        <dbReference type="SAM" id="Coils"/>
    </source>
</evidence>
<evidence type="ECO:0000256" key="2">
    <source>
        <dbReference type="ARBA" id="ARBA00022771"/>
    </source>
</evidence>
<dbReference type="Gene3D" id="2.60.120.920">
    <property type="match status" value="1"/>
</dbReference>
<dbReference type="InterPro" id="IPR043136">
    <property type="entry name" value="B30.2/SPRY_sf"/>
</dbReference>
<dbReference type="Pfam" id="PF13765">
    <property type="entry name" value="PRY"/>
    <property type="match status" value="1"/>
</dbReference>
<feature type="domain" description="RING-type" evidence="7">
    <location>
        <begin position="10"/>
        <end position="54"/>
    </location>
</feature>
<dbReference type="Pfam" id="PF25600">
    <property type="entry name" value="TRIM_CC"/>
    <property type="match status" value="1"/>
</dbReference>
<dbReference type="PANTHER" id="PTHR25465:SF5">
    <property type="entry name" value="E3 UBIQUITIN_ISG15 LIGASE TRIM25-RELATED"/>
    <property type="match status" value="1"/>
</dbReference>
<dbReference type="PROSITE" id="PS50119">
    <property type="entry name" value="ZF_BBOX"/>
    <property type="match status" value="1"/>
</dbReference>
<dbReference type="PANTHER" id="PTHR25465">
    <property type="entry name" value="B-BOX DOMAIN CONTAINING"/>
    <property type="match status" value="1"/>
</dbReference>
<organism evidence="9 10">
    <name type="scientific">Sphaeramia orbicularis</name>
    <name type="common">orbiculate cardinalfish</name>
    <dbReference type="NCBI Taxonomy" id="375764"/>
    <lineage>
        <taxon>Eukaryota</taxon>
        <taxon>Metazoa</taxon>
        <taxon>Chordata</taxon>
        <taxon>Craniata</taxon>
        <taxon>Vertebrata</taxon>
        <taxon>Euteleostomi</taxon>
        <taxon>Actinopterygii</taxon>
        <taxon>Neopterygii</taxon>
        <taxon>Teleostei</taxon>
        <taxon>Neoteleostei</taxon>
        <taxon>Acanthomorphata</taxon>
        <taxon>Gobiaria</taxon>
        <taxon>Kurtiformes</taxon>
        <taxon>Apogonoidei</taxon>
        <taxon>Apogonidae</taxon>
        <taxon>Apogoninae</taxon>
        <taxon>Sphaeramia</taxon>
    </lineage>
</organism>
<evidence type="ECO:0000256" key="3">
    <source>
        <dbReference type="ARBA" id="ARBA00022833"/>
    </source>
</evidence>
<evidence type="ECO:0000259" key="7">
    <source>
        <dbReference type="PROSITE" id="PS50089"/>
    </source>
</evidence>
<evidence type="ECO:0000313" key="10">
    <source>
        <dbReference type="Proteomes" id="UP000472271"/>
    </source>
</evidence>
<dbReference type="Gene3D" id="4.10.830.40">
    <property type="match status" value="1"/>
</dbReference>
<evidence type="ECO:0008006" key="11">
    <source>
        <dbReference type="Google" id="ProtNLM"/>
    </source>
</evidence>
<dbReference type="Gene3D" id="3.30.40.10">
    <property type="entry name" value="Zinc/RING finger domain, C3HC4 (zinc finger)"/>
    <property type="match status" value="1"/>
</dbReference>
<proteinExistence type="predicted"/>
<dbReference type="AlphaFoldDB" id="A0A672YQI4"/>
<dbReference type="PROSITE" id="PS50089">
    <property type="entry name" value="ZF_RING_2"/>
    <property type="match status" value="1"/>
</dbReference>
<dbReference type="InterPro" id="IPR017907">
    <property type="entry name" value="Znf_RING_CS"/>
</dbReference>
<evidence type="ECO:0000256" key="6">
    <source>
        <dbReference type="SAM" id="MobiDB-lite"/>
    </source>
</evidence>
<reference evidence="9" key="1">
    <citation type="submission" date="2019-06" db="EMBL/GenBank/DDBJ databases">
        <authorList>
            <consortium name="Wellcome Sanger Institute Data Sharing"/>
        </authorList>
    </citation>
    <scope>NUCLEOTIDE SEQUENCE [LARGE SCALE GENOMIC DNA]</scope>
</reference>
<accession>A0A672YQI4</accession>
<keyword evidence="5" id="KW-0175">Coiled coil</keyword>
<dbReference type="InterPro" id="IPR000315">
    <property type="entry name" value="Znf_B-box"/>
</dbReference>
<keyword evidence="3" id="KW-0862">Zinc</keyword>
<reference evidence="9" key="3">
    <citation type="submission" date="2025-09" db="UniProtKB">
        <authorList>
            <consortium name="Ensembl"/>
        </authorList>
    </citation>
    <scope>IDENTIFICATION</scope>
</reference>
<dbReference type="Pfam" id="PF00643">
    <property type="entry name" value="zf-B_box"/>
    <property type="match status" value="1"/>
</dbReference>
<dbReference type="SMART" id="SM00184">
    <property type="entry name" value="RING"/>
    <property type="match status" value="1"/>
</dbReference>
<dbReference type="InterPro" id="IPR006574">
    <property type="entry name" value="PRY"/>
</dbReference>
<dbReference type="InterPro" id="IPR051051">
    <property type="entry name" value="E3_ubiq-ligase_TRIM/RNF"/>
</dbReference>
<dbReference type="GO" id="GO:0008270">
    <property type="term" value="F:zinc ion binding"/>
    <property type="evidence" value="ECO:0007669"/>
    <property type="project" value="UniProtKB-KW"/>
</dbReference>
<dbReference type="Ensembl" id="ENSSORT00005007111.1">
    <property type="protein sequence ID" value="ENSSORP00005006849.1"/>
    <property type="gene ID" value="ENSSORG00005003973.1"/>
</dbReference>
<sequence length="440" mass="50500">MALNKDLFDCSICLQLFEDPVTIACGHSYCMRCINNFWDVNSKGQNTFSCPQCRQIFSPRPCLKRNTLLADLLEEHKRTPSPSDTCDGPEDVQCDVCTVNKQKASKFCLNCLASYCETHLKPHFEVPPLKKHKLVQASTRIKESICGHHDKLLEIYCRTDQQFICLVCAVEEHKNHETVAVAAEKCEMQRQLEMIKQEVTDRLLDSEKKMMELREAADSIKETAGEVCDEFERLCQENISLYVRSVEKKCSDITVKLKKTETAGLEWTKRHIEQLKQEVCELRTREEKLNQLLQTDDSIQFLQGFWALGDLPVFTDLHSRLDTLTEFITDQKCKLKNMYKKEKDEFLSPLGRHMLSSTPRNPNVVTLRTYLRSKFKNFKLEVDPNTVTTCLCLSDGNRSISWGGSDQAHPDHPDREKVHQLNDEGSEKAAPSVGQSEEVQ</sequence>
<feature type="coiled-coil region" evidence="5">
    <location>
        <begin position="196"/>
        <end position="223"/>
    </location>
</feature>
<name>A0A672YQI4_9TELE</name>
<keyword evidence="1" id="KW-0479">Metal-binding</keyword>
<gene>
    <name evidence="9" type="primary">LOC115421102</name>
</gene>
<dbReference type="CDD" id="cd19769">
    <property type="entry name" value="Bbox2_TRIM16-like"/>
    <property type="match status" value="1"/>
</dbReference>
<dbReference type="SUPFAM" id="SSF57850">
    <property type="entry name" value="RING/U-box"/>
    <property type="match status" value="1"/>
</dbReference>
<keyword evidence="10" id="KW-1185">Reference proteome</keyword>
<reference evidence="9" key="2">
    <citation type="submission" date="2025-08" db="UniProtKB">
        <authorList>
            <consortium name="Ensembl"/>
        </authorList>
    </citation>
    <scope>IDENTIFICATION</scope>
</reference>
<feature type="domain" description="B box-type" evidence="8">
    <location>
        <begin position="141"/>
        <end position="181"/>
    </location>
</feature>
<feature type="compositionally biased region" description="Basic and acidic residues" evidence="6">
    <location>
        <begin position="408"/>
        <end position="427"/>
    </location>
</feature>
<dbReference type="InterPro" id="IPR058030">
    <property type="entry name" value="TRIM8/14/16/25/29/45/65_CC"/>
</dbReference>
<keyword evidence="2 4" id="KW-0863">Zinc-finger</keyword>
<dbReference type="InterPro" id="IPR001841">
    <property type="entry name" value="Znf_RING"/>
</dbReference>
<evidence type="ECO:0000256" key="1">
    <source>
        <dbReference type="ARBA" id="ARBA00022723"/>
    </source>
</evidence>
<evidence type="ECO:0000259" key="8">
    <source>
        <dbReference type="PROSITE" id="PS50119"/>
    </source>
</evidence>
<dbReference type="SUPFAM" id="SSF57845">
    <property type="entry name" value="B-box zinc-binding domain"/>
    <property type="match status" value="1"/>
</dbReference>
<dbReference type="InterPro" id="IPR013083">
    <property type="entry name" value="Znf_RING/FYVE/PHD"/>
</dbReference>
<dbReference type="Pfam" id="PF15227">
    <property type="entry name" value="zf-C3HC4_4"/>
    <property type="match status" value="1"/>
</dbReference>